<accession>A0A3N4KD84</accession>
<dbReference type="Gene3D" id="3.30.200.20">
    <property type="entry name" value="Phosphorylase Kinase, domain 1"/>
    <property type="match status" value="1"/>
</dbReference>
<dbReference type="PROSITE" id="PS50011">
    <property type="entry name" value="PROTEIN_KINASE_DOM"/>
    <property type="match status" value="1"/>
</dbReference>
<keyword evidence="1" id="KW-0547">Nucleotide-binding</keyword>
<name>A0A3N4KD84_9PEZI</name>
<protein>
    <recommendedName>
        <fullName evidence="3">Protein kinase domain-containing protein</fullName>
    </recommendedName>
</protein>
<dbReference type="InterPro" id="IPR000719">
    <property type="entry name" value="Prot_kinase_dom"/>
</dbReference>
<feature type="domain" description="Protein kinase" evidence="3">
    <location>
        <begin position="19"/>
        <end position="235"/>
    </location>
</feature>
<dbReference type="Proteomes" id="UP000277580">
    <property type="component" value="Unassembled WGS sequence"/>
</dbReference>
<dbReference type="InterPro" id="IPR017441">
    <property type="entry name" value="Protein_kinase_ATP_BS"/>
</dbReference>
<reference evidence="4 5" key="1">
    <citation type="journal article" date="2018" name="Nat. Ecol. Evol.">
        <title>Pezizomycetes genomes reveal the molecular basis of ectomycorrhizal truffle lifestyle.</title>
        <authorList>
            <person name="Murat C."/>
            <person name="Payen T."/>
            <person name="Noel B."/>
            <person name="Kuo A."/>
            <person name="Morin E."/>
            <person name="Chen J."/>
            <person name="Kohler A."/>
            <person name="Krizsan K."/>
            <person name="Balestrini R."/>
            <person name="Da Silva C."/>
            <person name="Montanini B."/>
            <person name="Hainaut M."/>
            <person name="Levati E."/>
            <person name="Barry K.W."/>
            <person name="Belfiori B."/>
            <person name="Cichocki N."/>
            <person name="Clum A."/>
            <person name="Dockter R.B."/>
            <person name="Fauchery L."/>
            <person name="Guy J."/>
            <person name="Iotti M."/>
            <person name="Le Tacon F."/>
            <person name="Lindquist E.A."/>
            <person name="Lipzen A."/>
            <person name="Malagnac F."/>
            <person name="Mello A."/>
            <person name="Molinier V."/>
            <person name="Miyauchi S."/>
            <person name="Poulain J."/>
            <person name="Riccioni C."/>
            <person name="Rubini A."/>
            <person name="Sitrit Y."/>
            <person name="Splivallo R."/>
            <person name="Traeger S."/>
            <person name="Wang M."/>
            <person name="Zifcakova L."/>
            <person name="Wipf D."/>
            <person name="Zambonelli A."/>
            <person name="Paolocci F."/>
            <person name="Nowrousian M."/>
            <person name="Ottonello S."/>
            <person name="Baldrian P."/>
            <person name="Spatafora J.W."/>
            <person name="Henrissat B."/>
            <person name="Nagy L.G."/>
            <person name="Aury J.M."/>
            <person name="Wincker P."/>
            <person name="Grigoriev I.V."/>
            <person name="Bonfante P."/>
            <person name="Martin F.M."/>
        </authorList>
    </citation>
    <scope>NUCLEOTIDE SEQUENCE [LARGE SCALE GENOMIC DNA]</scope>
    <source>
        <strain evidence="4 5">CCBAS932</strain>
    </source>
</reference>
<dbReference type="InParanoid" id="A0A3N4KD84"/>
<dbReference type="GO" id="GO:0004672">
    <property type="term" value="F:protein kinase activity"/>
    <property type="evidence" value="ECO:0007669"/>
    <property type="project" value="InterPro"/>
</dbReference>
<dbReference type="SUPFAM" id="SSF56112">
    <property type="entry name" value="Protein kinase-like (PK-like)"/>
    <property type="match status" value="1"/>
</dbReference>
<gene>
    <name evidence="4" type="ORF">P167DRAFT_340629</name>
</gene>
<dbReference type="GO" id="GO:0005524">
    <property type="term" value="F:ATP binding"/>
    <property type="evidence" value="ECO:0007669"/>
    <property type="project" value="UniProtKB-UniRule"/>
</dbReference>
<keyword evidence="2" id="KW-0472">Membrane</keyword>
<organism evidence="4 5">
    <name type="scientific">Morchella conica CCBAS932</name>
    <dbReference type="NCBI Taxonomy" id="1392247"/>
    <lineage>
        <taxon>Eukaryota</taxon>
        <taxon>Fungi</taxon>
        <taxon>Dikarya</taxon>
        <taxon>Ascomycota</taxon>
        <taxon>Pezizomycotina</taxon>
        <taxon>Pezizomycetes</taxon>
        <taxon>Pezizales</taxon>
        <taxon>Morchellaceae</taxon>
        <taxon>Morchella</taxon>
    </lineage>
</organism>
<keyword evidence="2" id="KW-1133">Transmembrane helix</keyword>
<evidence type="ECO:0000256" key="2">
    <source>
        <dbReference type="SAM" id="Phobius"/>
    </source>
</evidence>
<evidence type="ECO:0000256" key="1">
    <source>
        <dbReference type="PROSITE-ProRule" id="PRU10141"/>
    </source>
</evidence>
<proteinExistence type="predicted"/>
<feature type="transmembrane region" description="Helical" evidence="2">
    <location>
        <begin position="198"/>
        <end position="219"/>
    </location>
</feature>
<evidence type="ECO:0000259" key="3">
    <source>
        <dbReference type="PROSITE" id="PS50011"/>
    </source>
</evidence>
<dbReference type="EMBL" id="ML119162">
    <property type="protein sequence ID" value="RPB08484.1"/>
    <property type="molecule type" value="Genomic_DNA"/>
</dbReference>
<feature type="binding site" evidence="1">
    <location>
        <position position="48"/>
    </location>
    <ligand>
        <name>ATP</name>
        <dbReference type="ChEBI" id="CHEBI:30616"/>
    </ligand>
</feature>
<keyword evidence="5" id="KW-1185">Reference proteome</keyword>
<dbReference type="InterPro" id="IPR011009">
    <property type="entry name" value="Kinase-like_dom_sf"/>
</dbReference>
<keyword evidence="1" id="KW-0067">ATP-binding</keyword>
<evidence type="ECO:0000313" key="4">
    <source>
        <dbReference type="EMBL" id="RPB08484.1"/>
    </source>
</evidence>
<evidence type="ECO:0000313" key="5">
    <source>
        <dbReference type="Proteomes" id="UP000277580"/>
    </source>
</evidence>
<dbReference type="OrthoDB" id="310217at2759"/>
<sequence length="235" mass="26746">MTREHYQALKLDGQIRGDYVFHEGVGYGGFSIVHRCTQMTTGRIYAVKVLWTKQYTNPRDAVSYPSIFPFYRNSSSPSMVWWANSYTCSRMMSRTKWRSSRGCATPAAHSLTLSTTSRRGITVCTTLSTLSSIIFISWSVLIYDNLGYIVTRFADKGDLDRSLVRHFEEYDVADIMLDVFTGLNTLHNVLGIAHRGKFSLCFGFHTLPLIILCYVSYFFNETFLYLISSLACDCG</sequence>
<dbReference type="PROSITE" id="PS00107">
    <property type="entry name" value="PROTEIN_KINASE_ATP"/>
    <property type="match status" value="1"/>
</dbReference>
<keyword evidence="2" id="KW-0812">Transmembrane</keyword>
<dbReference type="AlphaFoldDB" id="A0A3N4KD84"/>